<evidence type="ECO:0000313" key="7">
    <source>
        <dbReference type="EMBL" id="MFM1524170.1"/>
    </source>
</evidence>
<feature type="binding site" evidence="5">
    <location>
        <begin position="109"/>
        <end position="113"/>
    </location>
    <ligand>
        <name>S-adenosyl-L-methionine</name>
        <dbReference type="ChEBI" id="CHEBI:59789"/>
    </ligand>
</feature>
<evidence type="ECO:0000256" key="4">
    <source>
        <dbReference type="ARBA" id="ARBA00048391"/>
    </source>
</evidence>
<dbReference type="Pfam" id="PF05175">
    <property type="entry name" value="MTS"/>
    <property type="match status" value="1"/>
</dbReference>
<evidence type="ECO:0000259" key="6">
    <source>
        <dbReference type="Pfam" id="PF05175"/>
    </source>
</evidence>
<feature type="binding site" evidence="5">
    <location>
        <position position="173"/>
    </location>
    <ligand>
        <name>S-adenosyl-L-methionine</name>
        <dbReference type="ChEBI" id="CHEBI:59789"/>
    </ligand>
</feature>
<dbReference type="NCBIfam" id="TIGR03534">
    <property type="entry name" value="RF_mod_PrmC"/>
    <property type="match status" value="1"/>
</dbReference>
<dbReference type="GO" id="GO:0102559">
    <property type="term" value="F:peptide chain release factor N(5)-glutamine methyltransferase activity"/>
    <property type="evidence" value="ECO:0007669"/>
    <property type="project" value="UniProtKB-EC"/>
</dbReference>
<keyword evidence="8" id="KW-1185">Reference proteome</keyword>
<dbReference type="SUPFAM" id="SSF53335">
    <property type="entry name" value="S-adenosyl-L-methionine-dependent methyltransferases"/>
    <property type="match status" value="1"/>
</dbReference>
<evidence type="ECO:0000256" key="5">
    <source>
        <dbReference type="HAMAP-Rule" id="MF_02126"/>
    </source>
</evidence>
<dbReference type="InterPro" id="IPR004556">
    <property type="entry name" value="HemK-like"/>
</dbReference>
<keyword evidence="1 5" id="KW-0489">Methyltransferase</keyword>
<dbReference type="PRINTS" id="PR00507">
    <property type="entry name" value="N12N6MTFRASE"/>
</dbReference>
<dbReference type="Gene3D" id="1.10.8.10">
    <property type="entry name" value="DNA helicase RuvA subunit, C-terminal domain"/>
    <property type="match status" value="1"/>
</dbReference>
<dbReference type="PANTHER" id="PTHR18895:SF74">
    <property type="entry name" value="MTRF1L RELEASE FACTOR GLUTAMINE METHYLTRANSFERASE"/>
    <property type="match status" value="1"/>
</dbReference>
<comment type="catalytic activity">
    <reaction evidence="4 5">
        <text>L-glutaminyl-[peptide chain release factor] + S-adenosyl-L-methionine = N(5)-methyl-L-glutaminyl-[peptide chain release factor] + S-adenosyl-L-homocysteine + H(+)</text>
        <dbReference type="Rhea" id="RHEA:42896"/>
        <dbReference type="Rhea" id="RHEA-COMP:10271"/>
        <dbReference type="Rhea" id="RHEA-COMP:10272"/>
        <dbReference type="ChEBI" id="CHEBI:15378"/>
        <dbReference type="ChEBI" id="CHEBI:30011"/>
        <dbReference type="ChEBI" id="CHEBI:57856"/>
        <dbReference type="ChEBI" id="CHEBI:59789"/>
        <dbReference type="ChEBI" id="CHEBI:61891"/>
        <dbReference type="EC" id="2.1.1.297"/>
    </reaction>
</comment>
<dbReference type="InterPro" id="IPR019874">
    <property type="entry name" value="RF_methyltr_PrmC"/>
</dbReference>
<dbReference type="EC" id="2.1.1.297" evidence="5"/>
<dbReference type="InterPro" id="IPR007848">
    <property type="entry name" value="Small_mtfrase_dom"/>
</dbReference>
<comment type="similarity">
    <text evidence="5">Belongs to the protein N5-glutamine methyltransferase family. PrmC subfamily.</text>
</comment>
<proteinExistence type="inferred from homology"/>
<dbReference type="InterPro" id="IPR029063">
    <property type="entry name" value="SAM-dependent_MTases_sf"/>
</dbReference>
<dbReference type="InterPro" id="IPR002052">
    <property type="entry name" value="DNA_methylase_N6_adenine_CS"/>
</dbReference>
<name>A0ABW9F473_9FIRM</name>
<feature type="binding site" evidence="5">
    <location>
        <position position="132"/>
    </location>
    <ligand>
        <name>S-adenosyl-L-methionine</name>
        <dbReference type="ChEBI" id="CHEBI:59789"/>
    </ligand>
</feature>
<comment type="caution">
    <text evidence="7">The sequence shown here is derived from an EMBL/GenBank/DDBJ whole genome shotgun (WGS) entry which is preliminary data.</text>
</comment>
<organism evidence="7 8">
    <name type="scientific">Helcococcus bovis</name>
    <dbReference type="NCBI Taxonomy" id="3153252"/>
    <lineage>
        <taxon>Bacteria</taxon>
        <taxon>Bacillati</taxon>
        <taxon>Bacillota</taxon>
        <taxon>Tissierellia</taxon>
        <taxon>Tissierellales</taxon>
        <taxon>Peptoniphilaceae</taxon>
        <taxon>Helcococcus</taxon>
    </lineage>
</organism>
<keyword evidence="3 5" id="KW-0949">S-adenosyl-L-methionine</keyword>
<comment type="function">
    <text evidence="5">Methylates the class 1 translation termination release factors RF1/PrfA and RF2/PrfB on the glutamine residue of the universally conserved GGQ motif.</text>
</comment>
<dbReference type="CDD" id="cd02440">
    <property type="entry name" value="AdoMet_MTases"/>
    <property type="match status" value="1"/>
</dbReference>
<dbReference type="GO" id="GO:0032259">
    <property type="term" value="P:methylation"/>
    <property type="evidence" value="ECO:0007669"/>
    <property type="project" value="UniProtKB-KW"/>
</dbReference>
<feature type="binding site" evidence="5">
    <location>
        <begin position="173"/>
        <end position="176"/>
    </location>
    <ligand>
        <name>substrate</name>
    </ligand>
</feature>
<protein>
    <recommendedName>
        <fullName evidence="5">Release factor glutamine methyltransferase</fullName>
        <shortName evidence="5">RF MTase</shortName>
        <ecNumber evidence="5">2.1.1.297</ecNumber>
    </recommendedName>
    <alternativeName>
        <fullName evidence="5">N5-glutamine methyltransferase PrmC</fullName>
    </alternativeName>
    <alternativeName>
        <fullName evidence="5">Protein-(glutamine-N5) MTase PrmC</fullName>
    </alternativeName>
    <alternativeName>
        <fullName evidence="5">Protein-glutamine N-methyltransferase PrmC</fullName>
    </alternativeName>
</protein>
<dbReference type="Gene3D" id="3.40.50.150">
    <property type="entry name" value="Vaccinia Virus protein VP39"/>
    <property type="match status" value="1"/>
</dbReference>
<sequence length="269" mass="31219">MKNVKIDDLLNGDYRFTKIVLQYILNYTMSDIFQNRFETLSEEKYLEFMKIQEKLKDKIPLQYAIGKWNFYGRDFIVNENVLIPRPETELLVDEVLKENLDGKTILDIGTGSGAIAISLDLEAKNCKIFGSDISINALKIAKKNSKSLNSNVEFIESDLFQKIDRKFDIIVSNPPYLSEDEYDKVDEILYYEPKNAFVGGKKGYEFYENIIKNASKYLNENGKLFFEIGYKQAEVVRDLLLRNGYNNIKIKKDYSNLDRVVIGELCLKN</sequence>
<dbReference type="InterPro" id="IPR004557">
    <property type="entry name" value="PrmC-related"/>
</dbReference>
<keyword evidence="2 5" id="KW-0808">Transferase</keyword>
<dbReference type="HAMAP" id="MF_02126">
    <property type="entry name" value="RF_methyltr_PrmC"/>
    <property type="match status" value="1"/>
</dbReference>
<evidence type="ECO:0000256" key="1">
    <source>
        <dbReference type="ARBA" id="ARBA00022603"/>
    </source>
</evidence>
<reference evidence="7 8" key="1">
    <citation type="journal article" date="2024" name="Front. Microbiol.">
        <title>Pangenomic and biochemical analyses of Helcococcus ovis reveal widespread tetracycline resistance and a novel bacterial species, Helcococcus bovis.</title>
        <authorList>
            <person name="Cunha F."/>
            <person name="Zhai Y."/>
            <person name="Casaro S."/>
            <person name="Jones K.L."/>
            <person name="Hernandez M."/>
            <person name="Bisinotto R.S."/>
            <person name="Kariyawasam S."/>
            <person name="Brown M.B."/>
            <person name="Phillips A."/>
            <person name="Jeong K.C."/>
            <person name="Galvao K.N."/>
        </authorList>
    </citation>
    <scope>NUCLEOTIDE SEQUENCE [LARGE SCALE GENOMIC DNA]</scope>
    <source>
        <strain evidence="7 8">KG197</strain>
    </source>
</reference>
<evidence type="ECO:0000256" key="3">
    <source>
        <dbReference type="ARBA" id="ARBA00022691"/>
    </source>
</evidence>
<dbReference type="RefSeq" id="WP_408104309.1">
    <property type="nucleotide sequence ID" value="NZ_JBFNFH010000001.1"/>
</dbReference>
<dbReference type="Proteomes" id="UP001629536">
    <property type="component" value="Unassembled WGS sequence"/>
</dbReference>
<dbReference type="NCBIfam" id="TIGR00537">
    <property type="entry name" value="hemK_rel_arch"/>
    <property type="match status" value="1"/>
</dbReference>
<dbReference type="EMBL" id="JBFNFH010000001">
    <property type="protein sequence ID" value="MFM1524170.1"/>
    <property type="molecule type" value="Genomic_DNA"/>
</dbReference>
<evidence type="ECO:0000256" key="2">
    <source>
        <dbReference type="ARBA" id="ARBA00022679"/>
    </source>
</evidence>
<feature type="domain" description="Methyltransferase small" evidence="6">
    <location>
        <begin position="88"/>
        <end position="181"/>
    </location>
</feature>
<dbReference type="InterPro" id="IPR050320">
    <property type="entry name" value="N5-glutamine_MTase"/>
</dbReference>
<evidence type="ECO:0000313" key="8">
    <source>
        <dbReference type="Proteomes" id="UP001629536"/>
    </source>
</evidence>
<accession>A0ABW9F473</accession>
<dbReference type="NCBIfam" id="TIGR00536">
    <property type="entry name" value="hemK_fam"/>
    <property type="match status" value="1"/>
</dbReference>
<gene>
    <name evidence="5 7" type="primary">prmC</name>
    <name evidence="7" type="ORF">ABGF40_00610</name>
</gene>
<dbReference type="PROSITE" id="PS00092">
    <property type="entry name" value="N6_MTASE"/>
    <property type="match status" value="1"/>
</dbReference>
<dbReference type="PANTHER" id="PTHR18895">
    <property type="entry name" value="HEMK METHYLTRANSFERASE"/>
    <property type="match status" value="1"/>
</dbReference>
<comment type="caution">
    <text evidence="5">Lacks conserved residue(s) required for the propagation of feature annotation.</text>
</comment>